<dbReference type="EMBL" id="CM000914">
    <property type="protein sequence ID" value="EFG04780.2"/>
    <property type="molecule type" value="Genomic_DNA"/>
</dbReference>
<evidence type="ECO:0000313" key="11">
    <source>
        <dbReference type="Proteomes" id="UP000002357"/>
    </source>
</evidence>
<dbReference type="EC" id="4.1.1.48" evidence="3"/>
<gene>
    <name evidence="10" type="ORF">SCLAV_p1294</name>
</gene>
<dbReference type="UniPathway" id="UPA00035">
    <property type="reaction ID" value="UER00043"/>
</dbReference>
<keyword evidence="4" id="KW-0028">Amino-acid biosynthesis</keyword>
<evidence type="ECO:0000256" key="8">
    <source>
        <dbReference type="ARBA" id="ARBA00023239"/>
    </source>
</evidence>
<keyword evidence="7" id="KW-0057">Aromatic amino acid biosynthesis</keyword>
<keyword evidence="8 10" id="KW-0456">Lyase</keyword>
<accession>D5SLI7</accession>
<evidence type="ECO:0000259" key="9">
    <source>
        <dbReference type="Pfam" id="PF00218"/>
    </source>
</evidence>
<sequence>MTAPFIEALLTARRPVIMELKPRDADGRDLFAGRSAARLATAYRDAGAPCLSVVTGHWFGGTPELLREVADHTDLPLLHKDFLTRRSQLDESRAAGASAVLLTAALLPRSTLGGLVEHALGLGLTPFVEVTREAEISRVPHAEECAIAVNNKDITARERGAGDLGRSYALLPAVQDSGTRCPVSASGIHRPEAAARLLREGFAGVLVGTGLLSTESLPEWLAAFDRQLEGMT</sequence>
<evidence type="ECO:0000256" key="7">
    <source>
        <dbReference type="ARBA" id="ARBA00023141"/>
    </source>
</evidence>
<proteinExistence type="predicted"/>
<keyword evidence="5" id="KW-0210">Decarboxylase</keyword>
<evidence type="ECO:0000313" key="10">
    <source>
        <dbReference type="EMBL" id="EFG04780.2"/>
    </source>
</evidence>
<dbReference type="InterPro" id="IPR011060">
    <property type="entry name" value="RibuloseP-bd_barrel"/>
</dbReference>
<keyword evidence="10" id="KW-0614">Plasmid</keyword>
<dbReference type="GO" id="GO:0004425">
    <property type="term" value="F:indole-3-glycerol-phosphate synthase activity"/>
    <property type="evidence" value="ECO:0007669"/>
    <property type="project" value="UniProtKB-EC"/>
</dbReference>
<dbReference type="OrthoDB" id="7845323at2"/>
<dbReference type="eggNOG" id="COG0134">
    <property type="taxonomic scope" value="Bacteria"/>
</dbReference>
<feature type="domain" description="Indole-3-glycerol phosphate synthase" evidence="9">
    <location>
        <begin position="5"/>
        <end position="217"/>
    </location>
</feature>
<geneLocation type="plasmid" evidence="10 11">
    <name>pSCL4</name>
</geneLocation>
<keyword evidence="6" id="KW-0822">Tryptophan biosynthesis</keyword>
<name>D5SLI7_STRCL</name>
<comment type="catalytic activity">
    <reaction evidence="1">
        <text>1-(2-carboxyphenylamino)-1-deoxy-D-ribulose 5-phosphate + H(+) = (1S,2R)-1-C-(indol-3-yl)glycerol 3-phosphate + CO2 + H2O</text>
        <dbReference type="Rhea" id="RHEA:23476"/>
        <dbReference type="ChEBI" id="CHEBI:15377"/>
        <dbReference type="ChEBI" id="CHEBI:15378"/>
        <dbReference type="ChEBI" id="CHEBI:16526"/>
        <dbReference type="ChEBI" id="CHEBI:58613"/>
        <dbReference type="ChEBI" id="CHEBI:58866"/>
        <dbReference type="EC" id="4.1.1.48"/>
    </reaction>
</comment>
<dbReference type="RefSeq" id="WP_003963609.1">
    <property type="nucleotide sequence ID" value="NZ_CM000914.1"/>
</dbReference>
<dbReference type="GO" id="GO:0000162">
    <property type="term" value="P:L-tryptophan biosynthetic process"/>
    <property type="evidence" value="ECO:0007669"/>
    <property type="project" value="UniProtKB-UniPathway"/>
</dbReference>
<protein>
    <recommendedName>
        <fullName evidence="3">indole-3-glycerol-phosphate synthase</fullName>
        <ecNumber evidence="3">4.1.1.48</ecNumber>
    </recommendedName>
</protein>
<evidence type="ECO:0000256" key="2">
    <source>
        <dbReference type="ARBA" id="ARBA00004696"/>
    </source>
</evidence>
<organism evidence="10 11">
    <name type="scientific">Streptomyces clavuligerus</name>
    <dbReference type="NCBI Taxonomy" id="1901"/>
    <lineage>
        <taxon>Bacteria</taxon>
        <taxon>Bacillati</taxon>
        <taxon>Actinomycetota</taxon>
        <taxon>Actinomycetes</taxon>
        <taxon>Kitasatosporales</taxon>
        <taxon>Streptomycetaceae</taxon>
        <taxon>Streptomyces</taxon>
    </lineage>
</organism>
<evidence type="ECO:0000256" key="3">
    <source>
        <dbReference type="ARBA" id="ARBA00012362"/>
    </source>
</evidence>
<dbReference type="PANTHER" id="PTHR22854:SF2">
    <property type="entry name" value="INDOLE-3-GLYCEROL-PHOSPHATE SYNTHASE"/>
    <property type="match status" value="1"/>
</dbReference>
<dbReference type="GeneID" id="93734370"/>
<reference evidence="10 11" key="1">
    <citation type="journal article" date="2010" name="Genome Biol. Evol.">
        <title>The sequence of a 1.8-mb bacterial linear plasmid reveals a rich evolutionary reservoir of secondary metabolic pathways.</title>
        <authorList>
            <person name="Medema M.H."/>
            <person name="Trefzer A."/>
            <person name="Kovalchuk A."/>
            <person name="van den Berg M."/>
            <person name="Mueller U."/>
            <person name="Heijne W."/>
            <person name="Wu L."/>
            <person name="Alam M.T."/>
            <person name="Ronning C.M."/>
            <person name="Nierman W.C."/>
            <person name="Bovenberg R.A.L."/>
            <person name="Breitling R."/>
            <person name="Takano E."/>
        </authorList>
    </citation>
    <scope>NUCLEOTIDE SEQUENCE [LARGE SCALE GENOMIC DNA]</scope>
    <source>
        <strain evidence="11">ATCC 27064 / DSM 738 / JCM 4710 / NBRC 13307 / NCIMB 12785 / NRRL 3585 / VKM Ac-602</strain>
        <plasmid evidence="10">pSCL4</plasmid>
    </source>
</reference>
<evidence type="ECO:0000256" key="5">
    <source>
        <dbReference type="ARBA" id="ARBA00022793"/>
    </source>
</evidence>
<dbReference type="Gene3D" id="3.20.20.70">
    <property type="entry name" value="Aldolase class I"/>
    <property type="match status" value="1"/>
</dbReference>
<dbReference type="InterPro" id="IPR045186">
    <property type="entry name" value="Indole-3-glycerol_P_synth"/>
</dbReference>
<evidence type="ECO:0000256" key="4">
    <source>
        <dbReference type="ARBA" id="ARBA00022605"/>
    </source>
</evidence>
<dbReference type="GO" id="GO:0004640">
    <property type="term" value="F:phosphoribosylanthranilate isomerase activity"/>
    <property type="evidence" value="ECO:0007669"/>
    <property type="project" value="TreeGrafter"/>
</dbReference>
<dbReference type="PANTHER" id="PTHR22854">
    <property type="entry name" value="TRYPTOPHAN BIOSYNTHESIS PROTEIN"/>
    <property type="match status" value="1"/>
</dbReference>
<keyword evidence="11" id="KW-1185">Reference proteome</keyword>
<dbReference type="Pfam" id="PF00218">
    <property type="entry name" value="IGPS"/>
    <property type="match status" value="1"/>
</dbReference>
<dbReference type="SUPFAM" id="SSF51366">
    <property type="entry name" value="Ribulose-phoshate binding barrel"/>
    <property type="match status" value="1"/>
</dbReference>
<evidence type="ECO:0000256" key="6">
    <source>
        <dbReference type="ARBA" id="ARBA00022822"/>
    </source>
</evidence>
<dbReference type="InterPro" id="IPR013798">
    <property type="entry name" value="Indole-3-glycerol_P_synth_dom"/>
</dbReference>
<dbReference type="InterPro" id="IPR013785">
    <property type="entry name" value="Aldolase_TIM"/>
</dbReference>
<dbReference type="AlphaFoldDB" id="D5SLI7"/>
<dbReference type="Proteomes" id="UP000002357">
    <property type="component" value="Plasmid pSCL4"/>
</dbReference>
<evidence type="ECO:0000256" key="1">
    <source>
        <dbReference type="ARBA" id="ARBA00001633"/>
    </source>
</evidence>
<comment type="pathway">
    <text evidence="2">Amino-acid biosynthesis; L-tryptophan biosynthesis; L-tryptophan from chorismate: step 4/5.</text>
</comment>